<dbReference type="Gene3D" id="3.40.30.10">
    <property type="entry name" value="Glutaredoxin"/>
    <property type="match status" value="1"/>
</dbReference>
<dbReference type="Proteomes" id="UP000790347">
    <property type="component" value="Unassembled WGS sequence"/>
</dbReference>
<dbReference type="InterPro" id="IPR036249">
    <property type="entry name" value="Thioredoxin-like_sf"/>
</dbReference>
<reference evidence="9" key="2">
    <citation type="journal article" date="2022" name="Res Sq">
        <title>Comparative Genomics Reveals Insights into the Divergent Evolution of Astigmatic Mites and Household Pest Adaptations.</title>
        <authorList>
            <person name="Xiong Q."/>
            <person name="Wan A.T.-Y."/>
            <person name="Liu X.-Y."/>
            <person name="Fung C.S.-H."/>
            <person name="Xiao X."/>
            <person name="Malainual N."/>
            <person name="Hou J."/>
            <person name="Wang L."/>
            <person name="Wang M."/>
            <person name="Yang K."/>
            <person name="Cui Y."/>
            <person name="Leung E."/>
            <person name="Nong W."/>
            <person name="Shin S.-K."/>
            <person name="Au S."/>
            <person name="Jeong K.Y."/>
            <person name="Chew F.T."/>
            <person name="Hui J."/>
            <person name="Leung T.F."/>
            <person name="Tungtrongchitr A."/>
            <person name="Zhong N."/>
            <person name="Liu Z."/>
            <person name="Tsui S."/>
        </authorList>
    </citation>
    <scope>NUCLEOTIDE SEQUENCE</scope>
    <source>
        <strain evidence="9">Derf</strain>
        <tissue evidence="9">Whole organism</tissue>
    </source>
</reference>
<dbReference type="PROSITE" id="PS51354">
    <property type="entry name" value="GLUTAREDOXIN_2"/>
    <property type="match status" value="1"/>
</dbReference>
<dbReference type="FunFam" id="3.40.30.10:FF:000005">
    <property type="entry name" value="Glutaredoxin 5"/>
    <property type="match status" value="1"/>
</dbReference>
<dbReference type="InterPro" id="IPR002109">
    <property type="entry name" value="Glutaredoxin"/>
</dbReference>
<keyword evidence="2" id="KW-0479">Metal-binding</keyword>
<organism evidence="9 10">
    <name type="scientific">Dermatophagoides farinae</name>
    <name type="common">American house dust mite</name>
    <dbReference type="NCBI Taxonomy" id="6954"/>
    <lineage>
        <taxon>Eukaryota</taxon>
        <taxon>Metazoa</taxon>
        <taxon>Ecdysozoa</taxon>
        <taxon>Arthropoda</taxon>
        <taxon>Chelicerata</taxon>
        <taxon>Arachnida</taxon>
        <taxon>Acari</taxon>
        <taxon>Acariformes</taxon>
        <taxon>Sarcoptiformes</taxon>
        <taxon>Astigmata</taxon>
        <taxon>Psoroptidia</taxon>
        <taxon>Analgoidea</taxon>
        <taxon>Pyroglyphidae</taxon>
        <taxon>Dermatophagoidinae</taxon>
        <taxon>Dermatophagoides</taxon>
    </lineage>
</organism>
<name>A0A922HXF2_DERFA</name>
<evidence type="ECO:0000256" key="7">
    <source>
        <dbReference type="ARBA" id="ARBA00076083"/>
    </source>
</evidence>
<keyword evidence="1" id="KW-0001">2Fe-2S</keyword>
<feature type="domain" description="Glutaredoxin" evidence="8">
    <location>
        <begin position="59"/>
        <end position="123"/>
    </location>
</feature>
<dbReference type="InterPro" id="IPR033658">
    <property type="entry name" value="GRX_PICOT-like"/>
</dbReference>
<dbReference type="InterPro" id="IPR004480">
    <property type="entry name" value="Monothiol_GRX-rel"/>
</dbReference>
<evidence type="ECO:0000256" key="3">
    <source>
        <dbReference type="ARBA" id="ARBA00023004"/>
    </source>
</evidence>
<keyword evidence="5" id="KW-0676">Redox-active center</keyword>
<dbReference type="GO" id="GO:0005759">
    <property type="term" value="C:mitochondrial matrix"/>
    <property type="evidence" value="ECO:0007669"/>
    <property type="project" value="TreeGrafter"/>
</dbReference>
<accession>A0A922HXF2</accession>
<dbReference type="CDD" id="cd03028">
    <property type="entry name" value="GRX_PICOT_like"/>
    <property type="match status" value="1"/>
</dbReference>
<evidence type="ECO:0000259" key="8">
    <source>
        <dbReference type="Pfam" id="PF00462"/>
    </source>
</evidence>
<gene>
    <name evidence="9" type="primary">GLRX5</name>
    <name evidence="9" type="ORF">DERF_006598</name>
</gene>
<dbReference type="NCBIfam" id="TIGR00365">
    <property type="entry name" value="Grx4 family monothiol glutaredoxin"/>
    <property type="match status" value="1"/>
</dbReference>
<comment type="caution">
    <text evidence="9">The sequence shown here is derived from an EMBL/GenBank/DDBJ whole genome shotgun (WGS) entry which is preliminary data.</text>
</comment>
<dbReference type="SUPFAM" id="SSF52833">
    <property type="entry name" value="Thioredoxin-like"/>
    <property type="match status" value="1"/>
</dbReference>
<proteinExistence type="predicted"/>
<dbReference type="EMBL" id="ASGP02000003">
    <property type="protein sequence ID" value="KAH9515823.1"/>
    <property type="molecule type" value="Genomic_DNA"/>
</dbReference>
<evidence type="ECO:0000256" key="6">
    <source>
        <dbReference type="ARBA" id="ARBA00067456"/>
    </source>
</evidence>
<evidence type="ECO:0000256" key="2">
    <source>
        <dbReference type="ARBA" id="ARBA00022723"/>
    </source>
</evidence>
<evidence type="ECO:0000313" key="10">
    <source>
        <dbReference type="Proteomes" id="UP000790347"/>
    </source>
</evidence>
<sequence length="164" mass="19104">MSIVQQVIRSNWLQRETIRICRQTINPFLLELQHYRYQSTNPVKYDDETLKQMIKNDKVVIFMKGVPESPRCGFSNAVVQVLRMHGVPFQAHNVLESDELRKAIKDFTSWPTIPQIFLNGEFIGGCDILLEKHQNGEFIEDLKKIGIKSQILVQMEEDSKNKKD</sequence>
<dbReference type="AlphaFoldDB" id="A0A922HXF2"/>
<dbReference type="Pfam" id="PF00462">
    <property type="entry name" value="Glutaredoxin"/>
    <property type="match status" value="1"/>
</dbReference>
<protein>
    <recommendedName>
        <fullName evidence="6">Glutaredoxin-related protein 5, mitochondrial</fullName>
    </recommendedName>
    <alternativeName>
        <fullName evidence="7">Monothiol glutaredoxin-5</fullName>
    </alternativeName>
</protein>
<evidence type="ECO:0000256" key="5">
    <source>
        <dbReference type="ARBA" id="ARBA00023284"/>
    </source>
</evidence>
<dbReference type="GO" id="GO:0046872">
    <property type="term" value="F:metal ion binding"/>
    <property type="evidence" value="ECO:0007669"/>
    <property type="project" value="UniProtKB-KW"/>
</dbReference>
<dbReference type="PANTHER" id="PTHR10293:SF16">
    <property type="entry name" value="GLUTAREDOXIN-RELATED PROTEIN 5, MITOCHONDRIAL"/>
    <property type="match status" value="1"/>
</dbReference>
<dbReference type="PANTHER" id="PTHR10293">
    <property type="entry name" value="GLUTAREDOXIN FAMILY MEMBER"/>
    <property type="match status" value="1"/>
</dbReference>
<dbReference type="GO" id="GO:0051537">
    <property type="term" value="F:2 iron, 2 sulfur cluster binding"/>
    <property type="evidence" value="ECO:0007669"/>
    <property type="project" value="UniProtKB-KW"/>
</dbReference>
<evidence type="ECO:0000256" key="4">
    <source>
        <dbReference type="ARBA" id="ARBA00023014"/>
    </source>
</evidence>
<evidence type="ECO:0000256" key="1">
    <source>
        <dbReference type="ARBA" id="ARBA00022714"/>
    </source>
</evidence>
<evidence type="ECO:0000313" key="9">
    <source>
        <dbReference type="EMBL" id="KAH9515823.1"/>
    </source>
</evidence>
<keyword evidence="4" id="KW-0411">Iron-sulfur</keyword>
<keyword evidence="10" id="KW-1185">Reference proteome</keyword>
<reference evidence="9" key="1">
    <citation type="submission" date="2013-05" db="EMBL/GenBank/DDBJ databases">
        <authorList>
            <person name="Yim A.K.Y."/>
            <person name="Chan T.F."/>
            <person name="Ji K.M."/>
            <person name="Liu X.Y."/>
            <person name="Zhou J.W."/>
            <person name="Li R.Q."/>
            <person name="Yang K.Y."/>
            <person name="Li J."/>
            <person name="Li M."/>
            <person name="Law P.T.W."/>
            <person name="Wu Y.L."/>
            <person name="Cai Z.L."/>
            <person name="Qin H."/>
            <person name="Bao Y."/>
            <person name="Leung R.K.K."/>
            <person name="Ng P.K.S."/>
            <person name="Zou J."/>
            <person name="Zhong X.J."/>
            <person name="Ran P.X."/>
            <person name="Zhong N.S."/>
            <person name="Liu Z.G."/>
            <person name="Tsui S.K.W."/>
        </authorList>
    </citation>
    <scope>NUCLEOTIDE SEQUENCE</scope>
    <source>
        <strain evidence="9">Derf</strain>
        <tissue evidence="9">Whole organism</tissue>
    </source>
</reference>
<keyword evidence="3" id="KW-0408">Iron</keyword>